<sequence length="154" mass="17742">MFMLKYYFIYKKRKVLIKLKQHNMLKIALSCILLTACSANEEVTEKAAIDALQLDEKTFEKLRDITQTAKKDSEANGYEVIMVSLPQPATIYKDGKPQGAYLVNVASKSKSEQKKDITLLYYYSVNKEMMVRIPLGEVDEEFEKNKYHPKGIAF</sequence>
<reference evidence="1 2" key="1">
    <citation type="submission" date="2018-10" db="EMBL/GenBank/DDBJ databases">
        <title>Phylogenomics of Brevibacillus.</title>
        <authorList>
            <person name="Dunlap C."/>
        </authorList>
    </citation>
    <scope>NUCLEOTIDE SEQUENCE [LARGE SCALE GENOMIC DNA]</scope>
    <source>
        <strain evidence="1 2">JCM 15085</strain>
    </source>
</reference>
<accession>A0A3M8DDK2</accession>
<proteinExistence type="predicted"/>
<dbReference type="EMBL" id="RHHT01000003">
    <property type="protein sequence ID" value="RNB85651.1"/>
    <property type="molecule type" value="Genomic_DNA"/>
</dbReference>
<evidence type="ECO:0000313" key="1">
    <source>
        <dbReference type="EMBL" id="RNB85651.1"/>
    </source>
</evidence>
<organism evidence="1 2">
    <name type="scientific">Brevibacillus panacihumi</name>
    <dbReference type="NCBI Taxonomy" id="497735"/>
    <lineage>
        <taxon>Bacteria</taxon>
        <taxon>Bacillati</taxon>
        <taxon>Bacillota</taxon>
        <taxon>Bacilli</taxon>
        <taxon>Bacillales</taxon>
        <taxon>Paenibacillaceae</taxon>
        <taxon>Brevibacillus</taxon>
    </lineage>
</organism>
<protein>
    <submittedName>
        <fullName evidence="1">Uncharacterized protein</fullName>
    </submittedName>
</protein>
<dbReference type="AlphaFoldDB" id="A0A3M8DDK2"/>
<name>A0A3M8DDK2_9BACL</name>
<evidence type="ECO:0000313" key="2">
    <source>
        <dbReference type="Proteomes" id="UP000281915"/>
    </source>
</evidence>
<dbReference type="Proteomes" id="UP000281915">
    <property type="component" value="Unassembled WGS sequence"/>
</dbReference>
<comment type="caution">
    <text evidence="1">The sequence shown here is derived from an EMBL/GenBank/DDBJ whole genome shotgun (WGS) entry which is preliminary data.</text>
</comment>
<gene>
    <name evidence="1" type="ORF">EDM58_03765</name>
</gene>